<accession>A0ABV8L9Y4</accession>
<evidence type="ECO:0000256" key="1">
    <source>
        <dbReference type="ARBA" id="ARBA00022801"/>
    </source>
</evidence>
<dbReference type="PRINTS" id="PR00111">
    <property type="entry name" value="ABHYDROLASE"/>
</dbReference>
<gene>
    <name evidence="3" type="ORF">ACFOW8_22305</name>
</gene>
<dbReference type="Gene3D" id="3.40.50.1820">
    <property type="entry name" value="alpha/beta hydrolase"/>
    <property type="match status" value="1"/>
</dbReference>
<dbReference type="InterPro" id="IPR000639">
    <property type="entry name" value="Epox_hydrolase-like"/>
</dbReference>
<evidence type="ECO:0000313" key="3">
    <source>
        <dbReference type="EMBL" id="MFC4127661.1"/>
    </source>
</evidence>
<proteinExistence type="predicted"/>
<dbReference type="Proteomes" id="UP001595767">
    <property type="component" value="Unassembled WGS sequence"/>
</dbReference>
<keyword evidence="4" id="KW-1185">Reference proteome</keyword>
<protein>
    <submittedName>
        <fullName evidence="3">Alpha/beta fold hydrolase</fullName>
    </submittedName>
</protein>
<dbReference type="EMBL" id="JBHSBA010000015">
    <property type="protein sequence ID" value="MFC4127661.1"/>
    <property type="molecule type" value="Genomic_DNA"/>
</dbReference>
<keyword evidence="1 3" id="KW-0378">Hydrolase</keyword>
<name>A0ABV8L9Y4_9NOCA</name>
<dbReference type="Pfam" id="PF00561">
    <property type="entry name" value="Abhydrolase_1"/>
    <property type="match status" value="1"/>
</dbReference>
<evidence type="ECO:0000259" key="2">
    <source>
        <dbReference type="Pfam" id="PF00561"/>
    </source>
</evidence>
<dbReference type="PANTHER" id="PTHR43329">
    <property type="entry name" value="EPOXIDE HYDROLASE"/>
    <property type="match status" value="1"/>
</dbReference>
<dbReference type="SUPFAM" id="SSF53474">
    <property type="entry name" value="alpha/beta-Hydrolases"/>
    <property type="match status" value="1"/>
</dbReference>
<dbReference type="PRINTS" id="PR00412">
    <property type="entry name" value="EPOXHYDRLASE"/>
</dbReference>
<dbReference type="RefSeq" id="WP_378553251.1">
    <property type="nucleotide sequence ID" value="NZ_JBHSBA010000015.1"/>
</dbReference>
<feature type="domain" description="AB hydrolase-1" evidence="2">
    <location>
        <begin position="26"/>
        <end position="136"/>
    </location>
</feature>
<dbReference type="InterPro" id="IPR000073">
    <property type="entry name" value="AB_hydrolase_1"/>
</dbReference>
<evidence type="ECO:0000313" key="4">
    <source>
        <dbReference type="Proteomes" id="UP001595767"/>
    </source>
</evidence>
<comment type="caution">
    <text evidence="3">The sequence shown here is derived from an EMBL/GenBank/DDBJ whole genome shotgun (WGS) entry which is preliminary data.</text>
</comment>
<dbReference type="InterPro" id="IPR029058">
    <property type="entry name" value="AB_hydrolase_fold"/>
</dbReference>
<sequence>MRTRLTAFTRDGFHFDVVDSGPIDGPVVVALHGFPQTASSLAELAALLGARGYRTVAPDQRGYSPGARPRARSAYRMAELVADVVALIRELGRGPVHLVGHDWGAMVAWSLAARHPDLVRTLVTISVPHPGAFARSLVTGDQLFRSFYMGLFQIPVLPERLLTSRPAVLDRALATTGMAPDVLARVHREIVATGALPTALNWYRALLVPGNRVLSAPLVPVPVTHVWSSGDTALSRRGAELTGRFVTGDYRLAVVEGASHWLPDERPDELAEIVAARIASVPA</sequence>
<dbReference type="GO" id="GO:0016787">
    <property type="term" value="F:hydrolase activity"/>
    <property type="evidence" value="ECO:0007669"/>
    <property type="project" value="UniProtKB-KW"/>
</dbReference>
<reference evidence="4" key="1">
    <citation type="journal article" date="2019" name="Int. J. Syst. Evol. Microbiol.">
        <title>The Global Catalogue of Microorganisms (GCM) 10K type strain sequencing project: providing services to taxonomists for standard genome sequencing and annotation.</title>
        <authorList>
            <consortium name="The Broad Institute Genomics Platform"/>
            <consortium name="The Broad Institute Genome Sequencing Center for Infectious Disease"/>
            <person name="Wu L."/>
            <person name="Ma J."/>
        </authorList>
    </citation>
    <scope>NUCLEOTIDE SEQUENCE [LARGE SCALE GENOMIC DNA]</scope>
    <source>
        <strain evidence="4">CGMCC 4.7204</strain>
    </source>
</reference>
<organism evidence="3 4">
    <name type="scientific">Nocardia rhizosphaerae</name>
    <dbReference type="NCBI Taxonomy" id="1691571"/>
    <lineage>
        <taxon>Bacteria</taxon>
        <taxon>Bacillati</taxon>
        <taxon>Actinomycetota</taxon>
        <taxon>Actinomycetes</taxon>
        <taxon>Mycobacteriales</taxon>
        <taxon>Nocardiaceae</taxon>
        <taxon>Nocardia</taxon>
    </lineage>
</organism>